<keyword evidence="1" id="KW-0812">Transmembrane</keyword>
<dbReference type="Proteomes" id="UP000219669">
    <property type="component" value="Unassembled WGS sequence"/>
</dbReference>
<protein>
    <submittedName>
        <fullName evidence="2">Uncharacterized protein</fullName>
    </submittedName>
</protein>
<sequence>MFKQWQGFIRTIQRYWKNYGGIKAILTSPYFHISIILTILTLPFWWIEKWWDNSLSIIPNILGFTLGGFAIFLGYGNDKFRSLMACEDEKGYSPYMEVVSSFLHFVIIQICSIIISLIAKSLDMMPNMIKTINKDCTCYIIITKLTAALGYTVFLYSILLAFATSFALYRLASIYSQFETMEHKNQSNNTNNTKE</sequence>
<evidence type="ECO:0000313" key="2">
    <source>
        <dbReference type="EMBL" id="SOD69281.1"/>
    </source>
</evidence>
<gene>
    <name evidence="2" type="ORF">SAMN02746062_01602</name>
</gene>
<accession>A0A286EEF1</accession>
<keyword evidence="1" id="KW-1133">Transmembrane helix</keyword>
<name>A0A286EEF1_9NEIS</name>
<feature type="transmembrane region" description="Helical" evidence="1">
    <location>
        <begin position="21"/>
        <end position="45"/>
    </location>
</feature>
<feature type="transmembrane region" description="Helical" evidence="1">
    <location>
        <begin position="57"/>
        <end position="77"/>
    </location>
</feature>
<evidence type="ECO:0000313" key="3">
    <source>
        <dbReference type="Proteomes" id="UP000219669"/>
    </source>
</evidence>
<feature type="transmembrane region" description="Helical" evidence="1">
    <location>
        <begin position="98"/>
        <end position="119"/>
    </location>
</feature>
<dbReference type="AlphaFoldDB" id="A0A286EEF1"/>
<reference evidence="2 3" key="1">
    <citation type="submission" date="2017-09" db="EMBL/GenBank/DDBJ databases">
        <authorList>
            <person name="Ehlers B."/>
            <person name="Leendertz F.H."/>
        </authorList>
    </citation>
    <scope>NUCLEOTIDE SEQUENCE [LARGE SCALE GENOMIC DNA]</scope>
    <source>
        <strain evidence="2 3">DSM 16848</strain>
    </source>
</reference>
<dbReference type="EMBL" id="OCNF01000014">
    <property type="protein sequence ID" value="SOD69281.1"/>
    <property type="molecule type" value="Genomic_DNA"/>
</dbReference>
<feature type="transmembrane region" description="Helical" evidence="1">
    <location>
        <begin position="153"/>
        <end position="172"/>
    </location>
</feature>
<proteinExistence type="predicted"/>
<dbReference type="OrthoDB" id="7032144at2"/>
<evidence type="ECO:0000256" key="1">
    <source>
        <dbReference type="SAM" id="Phobius"/>
    </source>
</evidence>
<keyword evidence="1" id="KW-0472">Membrane</keyword>
<dbReference type="RefSeq" id="WP_097114622.1">
    <property type="nucleotide sequence ID" value="NZ_CP083931.1"/>
</dbReference>
<organism evidence="2 3">
    <name type="scientific">Alysiella filiformis DSM 16848</name>
    <dbReference type="NCBI Taxonomy" id="1120981"/>
    <lineage>
        <taxon>Bacteria</taxon>
        <taxon>Pseudomonadati</taxon>
        <taxon>Pseudomonadota</taxon>
        <taxon>Betaproteobacteria</taxon>
        <taxon>Neisseriales</taxon>
        <taxon>Neisseriaceae</taxon>
        <taxon>Alysiella</taxon>
    </lineage>
</organism>
<keyword evidence="3" id="KW-1185">Reference proteome</keyword>